<feature type="transmembrane region" description="Helical" evidence="1">
    <location>
        <begin position="6"/>
        <end position="24"/>
    </location>
</feature>
<keyword evidence="1" id="KW-0472">Membrane</keyword>
<feature type="non-terminal residue" evidence="2">
    <location>
        <position position="268"/>
    </location>
</feature>
<evidence type="ECO:0000313" key="2">
    <source>
        <dbReference type="EMBL" id="KNC74976.1"/>
    </source>
</evidence>
<dbReference type="eggNOG" id="ENOG502QR8K">
    <property type="taxonomic scope" value="Eukaryota"/>
</dbReference>
<dbReference type="OrthoDB" id="417678at2759"/>
<name>A0A0L0FES3_9EUKA</name>
<dbReference type="PANTHER" id="PTHR36960">
    <property type="entry name" value="SI:DKEY-32E6.3"/>
    <property type="match status" value="1"/>
</dbReference>
<dbReference type="PANTHER" id="PTHR36960:SF1">
    <property type="entry name" value="SI:DKEY-32E6.3"/>
    <property type="match status" value="1"/>
</dbReference>
<organism evidence="2 3">
    <name type="scientific">Sphaeroforma arctica JP610</name>
    <dbReference type="NCBI Taxonomy" id="667725"/>
    <lineage>
        <taxon>Eukaryota</taxon>
        <taxon>Ichthyosporea</taxon>
        <taxon>Ichthyophonida</taxon>
        <taxon>Sphaeroforma</taxon>
    </lineage>
</organism>
<keyword evidence="1" id="KW-0812">Transmembrane</keyword>
<dbReference type="STRING" id="667725.A0A0L0FES3"/>
<keyword evidence="3" id="KW-1185">Reference proteome</keyword>
<proteinExistence type="predicted"/>
<sequence>MRFCCFHIGTFHCIAAALLLYAILSLQHRSSTMDFTLVLHVDINRTLLMSDKAGRKTTEDIISETVASCVYGRVDANGIWVAVSHEPFSTPPDEESLVDFKHYIDSIRFPYPPLSESVNKEEQREKNYAVKERRKAALKTFTSPGFPGEQYRDTYSRLLDTLRVQGRPGEYRTIVNSFFHLLVRLESTNVRYRLIFRTFGTDLDEVAVAMNEFCDGLNPDFPEVNLPHLKLHLPRDAGAFFRDGTNQYLVLGTLQKPVTMATGASFCK</sequence>
<dbReference type="Proteomes" id="UP000054560">
    <property type="component" value="Unassembled WGS sequence"/>
</dbReference>
<dbReference type="GeneID" id="25912993"/>
<evidence type="ECO:0000313" key="3">
    <source>
        <dbReference type="Proteomes" id="UP000054560"/>
    </source>
</evidence>
<keyword evidence="1" id="KW-1133">Transmembrane helix</keyword>
<dbReference type="EMBL" id="KQ243942">
    <property type="protein sequence ID" value="KNC74976.1"/>
    <property type="molecule type" value="Genomic_DNA"/>
</dbReference>
<accession>A0A0L0FES3</accession>
<reference evidence="2 3" key="1">
    <citation type="submission" date="2011-02" db="EMBL/GenBank/DDBJ databases">
        <title>The Genome Sequence of Sphaeroforma arctica JP610.</title>
        <authorList>
            <consortium name="The Broad Institute Genome Sequencing Platform"/>
            <person name="Russ C."/>
            <person name="Cuomo C."/>
            <person name="Young S.K."/>
            <person name="Zeng Q."/>
            <person name="Gargeya S."/>
            <person name="Alvarado L."/>
            <person name="Berlin A."/>
            <person name="Chapman S.B."/>
            <person name="Chen Z."/>
            <person name="Freedman E."/>
            <person name="Gellesch M."/>
            <person name="Goldberg J."/>
            <person name="Griggs A."/>
            <person name="Gujja S."/>
            <person name="Heilman E."/>
            <person name="Heiman D."/>
            <person name="Howarth C."/>
            <person name="Mehta T."/>
            <person name="Neiman D."/>
            <person name="Pearson M."/>
            <person name="Roberts A."/>
            <person name="Saif S."/>
            <person name="Shea T."/>
            <person name="Shenoy N."/>
            <person name="Sisk P."/>
            <person name="Stolte C."/>
            <person name="Sykes S."/>
            <person name="White J."/>
            <person name="Yandava C."/>
            <person name="Burger G."/>
            <person name="Gray M.W."/>
            <person name="Holland P.W.H."/>
            <person name="King N."/>
            <person name="Lang F.B.F."/>
            <person name="Roger A.J."/>
            <person name="Ruiz-Trillo I."/>
            <person name="Haas B."/>
            <person name="Nusbaum C."/>
            <person name="Birren B."/>
        </authorList>
    </citation>
    <scope>NUCLEOTIDE SEQUENCE [LARGE SCALE GENOMIC DNA]</scope>
    <source>
        <strain evidence="2 3">JP610</strain>
    </source>
</reference>
<protein>
    <submittedName>
        <fullName evidence="2">Uncharacterized protein</fullName>
    </submittedName>
</protein>
<evidence type="ECO:0000256" key="1">
    <source>
        <dbReference type="SAM" id="Phobius"/>
    </source>
</evidence>
<dbReference type="AlphaFoldDB" id="A0A0L0FES3"/>
<dbReference type="RefSeq" id="XP_014148878.1">
    <property type="nucleotide sequence ID" value="XM_014293403.1"/>
</dbReference>
<gene>
    <name evidence="2" type="ORF">SARC_12489</name>
</gene>